<dbReference type="AlphaFoldDB" id="A0A0E0BQX1"/>
<proteinExistence type="predicted"/>
<evidence type="ECO:0000256" key="1">
    <source>
        <dbReference type="SAM" id="MobiDB-lite"/>
    </source>
</evidence>
<dbReference type="Proteomes" id="UP000026961">
    <property type="component" value="Chromosome 12"/>
</dbReference>
<dbReference type="Gramene" id="OGLUM12G08650.1">
    <property type="protein sequence ID" value="OGLUM12G08650.1"/>
    <property type="gene ID" value="OGLUM12G08650"/>
</dbReference>
<accession>A0A0E0BQX1</accession>
<keyword evidence="3" id="KW-1185">Reference proteome</keyword>
<organism evidence="2">
    <name type="scientific">Oryza glumipatula</name>
    <dbReference type="NCBI Taxonomy" id="40148"/>
    <lineage>
        <taxon>Eukaryota</taxon>
        <taxon>Viridiplantae</taxon>
        <taxon>Streptophyta</taxon>
        <taxon>Embryophyta</taxon>
        <taxon>Tracheophyta</taxon>
        <taxon>Spermatophyta</taxon>
        <taxon>Magnoliopsida</taxon>
        <taxon>Liliopsida</taxon>
        <taxon>Poales</taxon>
        <taxon>Poaceae</taxon>
        <taxon>BOP clade</taxon>
        <taxon>Oryzoideae</taxon>
        <taxon>Oryzeae</taxon>
        <taxon>Oryzinae</taxon>
        <taxon>Oryza</taxon>
    </lineage>
</organism>
<feature type="region of interest" description="Disordered" evidence="1">
    <location>
        <begin position="77"/>
        <end position="103"/>
    </location>
</feature>
<reference evidence="2" key="1">
    <citation type="submission" date="2015-04" db="UniProtKB">
        <authorList>
            <consortium name="EnsemblPlants"/>
        </authorList>
    </citation>
    <scope>IDENTIFICATION</scope>
</reference>
<feature type="region of interest" description="Disordered" evidence="1">
    <location>
        <begin position="1"/>
        <end position="33"/>
    </location>
</feature>
<evidence type="ECO:0000313" key="2">
    <source>
        <dbReference type="EnsemblPlants" id="OGLUM12G08650.1"/>
    </source>
</evidence>
<name>A0A0E0BQX1_9ORYZ</name>
<reference evidence="2" key="2">
    <citation type="submission" date="2018-05" db="EMBL/GenBank/DDBJ databases">
        <title>OgluRS3 (Oryza glumaepatula Reference Sequence Version 3).</title>
        <authorList>
            <person name="Zhang J."/>
            <person name="Kudrna D."/>
            <person name="Lee S."/>
            <person name="Talag J."/>
            <person name="Welchert J."/>
            <person name="Wing R.A."/>
        </authorList>
    </citation>
    <scope>NUCLEOTIDE SEQUENCE [LARGE SCALE GENOMIC DNA]</scope>
</reference>
<dbReference type="HOGENOM" id="CLU_1716086_0_0_1"/>
<evidence type="ECO:0000313" key="3">
    <source>
        <dbReference type="Proteomes" id="UP000026961"/>
    </source>
</evidence>
<protein>
    <submittedName>
        <fullName evidence="2">Uncharacterized protein</fullName>
    </submittedName>
</protein>
<dbReference type="EnsemblPlants" id="OGLUM12G08650.1">
    <property type="protein sequence ID" value="OGLUM12G08650.1"/>
    <property type="gene ID" value="OGLUM12G08650"/>
</dbReference>
<sequence>MELVSAAGEGAHHPPSSQLRAAPRSLISSPSPRCQEGRDPWLCAAVGLVAIPPLPATDLVAISRSSGELDDRRLDLEAVGGGRSQRGQDGHGTLTPRSSPCQSSMANLEVVAGMGGEGGGSCDGDRKPYMACSPAAPSHDPCSLVRPASISAN</sequence>